<evidence type="ECO:0000313" key="4">
    <source>
        <dbReference type="EMBL" id="TKK87335.1"/>
    </source>
</evidence>
<proteinExistence type="predicted"/>
<dbReference type="Proteomes" id="UP000308705">
    <property type="component" value="Unassembled WGS sequence"/>
</dbReference>
<evidence type="ECO:0000313" key="5">
    <source>
        <dbReference type="Proteomes" id="UP000308705"/>
    </source>
</evidence>
<dbReference type="Pfam" id="PF13424">
    <property type="entry name" value="TPR_12"/>
    <property type="match status" value="1"/>
</dbReference>
<feature type="repeat" description="TPR" evidence="3">
    <location>
        <begin position="581"/>
        <end position="614"/>
    </location>
</feature>
<organism evidence="4 5">
    <name type="scientific">Herbidospora galbida</name>
    <dbReference type="NCBI Taxonomy" id="2575442"/>
    <lineage>
        <taxon>Bacteria</taxon>
        <taxon>Bacillati</taxon>
        <taxon>Actinomycetota</taxon>
        <taxon>Actinomycetes</taxon>
        <taxon>Streptosporangiales</taxon>
        <taxon>Streptosporangiaceae</taxon>
        <taxon>Herbidospora</taxon>
    </lineage>
</organism>
<dbReference type="PANTHER" id="PTHR44858">
    <property type="entry name" value="TETRATRICOPEPTIDE REPEAT PROTEIN 6"/>
    <property type="match status" value="1"/>
</dbReference>
<evidence type="ECO:0000256" key="2">
    <source>
        <dbReference type="ARBA" id="ARBA00022803"/>
    </source>
</evidence>
<sequence length="623" mass="67013">MAALRSLGAPPLFMAAVNAHRRLRGPYTFGGALLRVLVTEALERSPGLADRFDIEIDAVLPGSCKRVPGRRRPIDATLPDDERILVPAPRRTLRLANGIAELALAVMPEGVSLVADNVHEADPTDLELLQVLSRRLPGVSVIMFDTSSAPADVIASDGTTDDPAAWAAYEALDPDDRRSRHDRRAAELGTAEMLGALPWHLERGSDPAAAVEALWAAVDRCVGEGFLHAVVDLGRRGLALSEPGSPGWWRFAQRTATALGGLGRRSEALEVYDQARRTSLDPAVHAASAYGTAMLDARHPDPAQRDLGRATAWINQAIAISTILPDPYERAFKLGFDQNGKALIELRQGRLDAALDLVESALTLAEELPVGAHPLHRMVLLANRAQLLATMGNPKEALHDLDRAIAYDPAVPDHYLDRGNLRLRLGQTDAALADYEAAIEVSPPLPEAFYNRGELRLGQGDLAGAKADFDHVLELDPGFLNAYVNRAGILEMLDDHEAARADVTAGLALDPRNPHLHAVLGQLETAEGDHLAAMAAFDTALEGAPDLAAIWANRGILRYETGDPAGAIADLTRALELDEDAAVYFNRAVAHRALGEEEAALDDLRRAHDLDPADPDIRHALGS</sequence>
<keyword evidence="5" id="KW-1185">Reference proteome</keyword>
<reference evidence="4 5" key="1">
    <citation type="submission" date="2019-04" db="EMBL/GenBank/DDBJ databases">
        <title>Herbidospora sp. NEAU-GS14.nov., a novel actinomycete isolated from soil.</title>
        <authorList>
            <person name="Han L."/>
        </authorList>
    </citation>
    <scope>NUCLEOTIDE SEQUENCE [LARGE SCALE GENOMIC DNA]</scope>
    <source>
        <strain evidence="4 5">NEAU-GS14</strain>
    </source>
</reference>
<dbReference type="EMBL" id="SZQA01000016">
    <property type="protein sequence ID" value="TKK87335.1"/>
    <property type="molecule type" value="Genomic_DNA"/>
</dbReference>
<dbReference type="OrthoDB" id="9814944at2"/>
<dbReference type="Pfam" id="PF13432">
    <property type="entry name" value="TPR_16"/>
    <property type="match status" value="2"/>
</dbReference>
<dbReference type="SMART" id="SM00028">
    <property type="entry name" value="TPR"/>
    <property type="match status" value="8"/>
</dbReference>
<dbReference type="InterPro" id="IPR019734">
    <property type="entry name" value="TPR_rpt"/>
</dbReference>
<evidence type="ECO:0000256" key="1">
    <source>
        <dbReference type="ARBA" id="ARBA00022737"/>
    </source>
</evidence>
<dbReference type="SUPFAM" id="SSF48452">
    <property type="entry name" value="TPR-like"/>
    <property type="match status" value="1"/>
</dbReference>
<dbReference type="InterPro" id="IPR011990">
    <property type="entry name" value="TPR-like_helical_dom_sf"/>
</dbReference>
<comment type="caution">
    <text evidence="4">The sequence shown here is derived from an EMBL/GenBank/DDBJ whole genome shotgun (WGS) entry which is preliminary data.</text>
</comment>
<feature type="repeat" description="TPR" evidence="3">
    <location>
        <begin position="412"/>
        <end position="445"/>
    </location>
</feature>
<name>A0A4U3MDS0_9ACTN</name>
<protein>
    <submittedName>
        <fullName evidence="4">Tetratricopeptide repeat protein</fullName>
    </submittedName>
</protein>
<dbReference type="PROSITE" id="PS50005">
    <property type="entry name" value="TPR"/>
    <property type="match status" value="3"/>
</dbReference>
<accession>A0A4U3MDS0</accession>
<evidence type="ECO:0000256" key="3">
    <source>
        <dbReference type="PROSITE-ProRule" id="PRU00339"/>
    </source>
</evidence>
<gene>
    <name evidence="4" type="ORF">FDA94_17670</name>
</gene>
<dbReference type="GO" id="GO:0046813">
    <property type="term" value="P:receptor-mediated virion attachment to host cell"/>
    <property type="evidence" value="ECO:0007669"/>
    <property type="project" value="TreeGrafter"/>
</dbReference>
<dbReference type="InterPro" id="IPR050498">
    <property type="entry name" value="Ycf3"/>
</dbReference>
<feature type="repeat" description="TPR" evidence="3">
    <location>
        <begin position="446"/>
        <end position="479"/>
    </location>
</feature>
<dbReference type="Gene3D" id="1.25.40.10">
    <property type="entry name" value="Tetratricopeptide repeat domain"/>
    <property type="match status" value="4"/>
</dbReference>
<dbReference type="Pfam" id="PF13414">
    <property type="entry name" value="TPR_11"/>
    <property type="match status" value="1"/>
</dbReference>
<keyword evidence="2 3" id="KW-0802">TPR repeat</keyword>
<keyword evidence="1" id="KW-0677">Repeat</keyword>
<dbReference type="RefSeq" id="WP_137248173.1">
    <property type="nucleotide sequence ID" value="NZ_SZQA01000016.1"/>
</dbReference>
<dbReference type="AlphaFoldDB" id="A0A4U3MDS0"/>
<dbReference type="PANTHER" id="PTHR44858:SF1">
    <property type="entry name" value="UDP-N-ACETYLGLUCOSAMINE--PEPTIDE N-ACETYLGLUCOSAMINYLTRANSFERASE SPINDLY-RELATED"/>
    <property type="match status" value="1"/>
</dbReference>
<dbReference type="GO" id="GO:0009279">
    <property type="term" value="C:cell outer membrane"/>
    <property type="evidence" value="ECO:0007669"/>
    <property type="project" value="TreeGrafter"/>
</dbReference>